<dbReference type="InterPro" id="IPR001173">
    <property type="entry name" value="Glyco_trans_2-like"/>
</dbReference>
<dbReference type="EMBL" id="CP092423">
    <property type="protein sequence ID" value="ULP44506.1"/>
    <property type="molecule type" value="Genomic_DNA"/>
</dbReference>
<evidence type="ECO:0000259" key="1">
    <source>
        <dbReference type="Pfam" id="PF00535"/>
    </source>
</evidence>
<keyword evidence="5" id="KW-1185">Reference proteome</keyword>
<dbReference type="RefSeq" id="WP_090601622.1">
    <property type="nucleotide sequence ID" value="NZ_CP092423.2"/>
</dbReference>
<gene>
    <name evidence="2" type="ORF">BN1232_02532</name>
    <name evidence="3" type="ORF">MJO58_11625</name>
</gene>
<evidence type="ECO:0000313" key="5">
    <source>
        <dbReference type="Proteomes" id="UP001055171"/>
    </source>
</evidence>
<dbReference type="Pfam" id="PF00535">
    <property type="entry name" value="Glycos_transf_2"/>
    <property type="match status" value="1"/>
</dbReference>
<dbReference type="EC" id="2.4.-.-" evidence="3"/>
<proteinExistence type="predicted"/>
<dbReference type="OrthoDB" id="3177103at2"/>
<dbReference type="AlphaFoldDB" id="A0A0E4CN65"/>
<protein>
    <submittedName>
        <fullName evidence="2">Glycosyl transferase family protein</fullName>
    </submittedName>
    <submittedName>
        <fullName evidence="3">Glycosyltransferase</fullName>
        <ecNumber evidence="3">2.4.-.-</ecNumber>
    </submittedName>
</protein>
<reference evidence="2 4" key="1">
    <citation type="submission" date="2015-03" db="EMBL/GenBank/DDBJ databases">
        <authorList>
            <person name="Urmite Genomes"/>
        </authorList>
    </citation>
    <scope>NUCLEOTIDE SEQUENCE [LARGE SCALE GENOMIC DNA]</scope>
    <source>
        <strain evidence="2 4">CSUR P1491</strain>
    </source>
</reference>
<evidence type="ECO:0000313" key="3">
    <source>
        <dbReference type="EMBL" id="ULP44506.1"/>
    </source>
</evidence>
<dbReference type="InterPro" id="IPR029044">
    <property type="entry name" value="Nucleotide-diphossugar_trans"/>
</dbReference>
<name>A0A0E4CN65_MYCLN</name>
<evidence type="ECO:0000313" key="4">
    <source>
        <dbReference type="Proteomes" id="UP000199251"/>
    </source>
</evidence>
<feature type="domain" description="Glycosyltransferase 2-like" evidence="1">
    <location>
        <begin position="6"/>
        <end position="176"/>
    </location>
</feature>
<dbReference type="EMBL" id="CTEE01000001">
    <property type="protein sequence ID" value="CQD13085.1"/>
    <property type="molecule type" value="Genomic_DNA"/>
</dbReference>
<dbReference type="Gene3D" id="3.90.550.10">
    <property type="entry name" value="Spore Coat Polysaccharide Biosynthesis Protein SpsA, Chain A"/>
    <property type="match status" value="1"/>
</dbReference>
<dbReference type="GO" id="GO:0016758">
    <property type="term" value="F:hexosyltransferase activity"/>
    <property type="evidence" value="ECO:0007669"/>
    <property type="project" value="UniProtKB-ARBA"/>
</dbReference>
<dbReference type="Proteomes" id="UP001055171">
    <property type="component" value="Chromosome"/>
</dbReference>
<evidence type="ECO:0000313" key="2">
    <source>
        <dbReference type="EMBL" id="CQD13085.1"/>
    </source>
</evidence>
<reference evidence="3" key="2">
    <citation type="submission" date="2022-08" db="EMBL/GenBank/DDBJ databases">
        <title>Complete genome sequence of 14 non-tuberculosis mycobacteria type-strains.</title>
        <authorList>
            <person name="Igarashi Y."/>
            <person name="Osugi A."/>
            <person name="Mitarai S."/>
        </authorList>
    </citation>
    <scope>NUCLEOTIDE SEQUENCE</scope>
    <source>
        <strain evidence="3">ATCC 51985</strain>
    </source>
</reference>
<dbReference type="PANTHER" id="PTHR22916:SF3">
    <property type="entry name" value="UDP-GLCNAC:BETAGAL BETA-1,3-N-ACETYLGLUCOSAMINYLTRANSFERASE-LIKE PROTEIN 1"/>
    <property type="match status" value="1"/>
</dbReference>
<keyword evidence="3" id="KW-0328">Glycosyltransferase</keyword>
<accession>A0A0E4CN65</accession>
<dbReference type="Proteomes" id="UP000199251">
    <property type="component" value="Unassembled WGS sequence"/>
</dbReference>
<dbReference type="SUPFAM" id="SSF53448">
    <property type="entry name" value="Nucleotide-diphospho-sugar transferases"/>
    <property type="match status" value="1"/>
</dbReference>
<organism evidence="2 4">
    <name type="scientific">Mycobacterium lentiflavum</name>
    <dbReference type="NCBI Taxonomy" id="141349"/>
    <lineage>
        <taxon>Bacteria</taxon>
        <taxon>Bacillati</taxon>
        <taxon>Actinomycetota</taxon>
        <taxon>Actinomycetes</taxon>
        <taxon>Mycobacteriales</taxon>
        <taxon>Mycobacteriaceae</taxon>
        <taxon>Mycobacterium</taxon>
        <taxon>Mycobacterium simiae complex</taxon>
    </lineage>
</organism>
<dbReference type="PANTHER" id="PTHR22916">
    <property type="entry name" value="GLYCOSYLTRANSFERASE"/>
    <property type="match status" value="1"/>
</dbReference>
<dbReference type="STRING" id="141349.BN1232_02532"/>
<keyword evidence="2" id="KW-0808">Transferase</keyword>
<sequence length="287" mass="31279">MTPLVSVVVPVYNNVAYVNATVESILAQTLSDFELVISDNASTDGTWEALQRHTSDPRVRLTRLPSTITANENFNHVTKLATGEFVKLVCADDLLYPDNLEVQVAELTADPSAVLAVSSRDVIDATGKTVFRNHGLAGLRGRVPGAEAVRRSVLTGTNIFGEPPSALFRRSALIEVGGWDSRFPYLMDFVTYSAVLLRGNANLVAVPRPLWAFRMSGSQVSVGTQIQTQAGQVVEFFHALAAEHPGLLGRRDLLIGATRARINALARHAMYRWLGRRMRPAATDRAA</sequence>